<dbReference type="EMBL" id="JARTLI010000047">
    <property type="protein sequence ID" value="MED5053463.1"/>
    <property type="molecule type" value="Genomic_DNA"/>
</dbReference>
<dbReference type="Proteomes" id="UP001213979">
    <property type="component" value="Unassembled WGS sequence"/>
</dbReference>
<evidence type="ECO:0000256" key="4">
    <source>
        <dbReference type="ARBA" id="ARBA00023125"/>
    </source>
</evidence>
<dbReference type="InterPro" id="IPR013249">
    <property type="entry name" value="RNA_pol_sigma70_r4_t2"/>
</dbReference>
<sequence>MSSFAKLEKTYRPMIISMIKKLHVTKEWDEYYQIGLIALWEASCQFEKEKGSFSSFVYKKVYWAMVSHLRRQCHRKKWECALTDGLIHILFDDRTIYKEGIVEQALKSLTERQKKWLIGYIIEGKSLKAIAEEEGVTVGTVKQWRVEALKKLRKQRWE</sequence>
<keyword evidence="10" id="KW-1185">Reference proteome</keyword>
<protein>
    <submittedName>
        <fullName evidence="9">Sigma-70 family RNA polymerase sigma factor</fullName>
    </submittedName>
</protein>
<dbReference type="PANTHER" id="PTHR43133">
    <property type="entry name" value="RNA POLYMERASE ECF-TYPE SIGMA FACTO"/>
    <property type="match status" value="1"/>
</dbReference>
<dbReference type="InterPro" id="IPR013324">
    <property type="entry name" value="RNA_pol_sigma_r3/r4-like"/>
</dbReference>
<dbReference type="SUPFAM" id="SSF88659">
    <property type="entry name" value="Sigma3 and sigma4 domains of RNA polymerase sigma factors"/>
    <property type="match status" value="1"/>
</dbReference>
<dbReference type="NCBIfam" id="TIGR02937">
    <property type="entry name" value="sigma70-ECF"/>
    <property type="match status" value="1"/>
</dbReference>
<proteinExistence type="inferred from homology"/>
<dbReference type="CDD" id="cd06171">
    <property type="entry name" value="Sigma70_r4"/>
    <property type="match status" value="1"/>
</dbReference>
<dbReference type="EMBL" id="JAQOTG010000009">
    <property type="protein sequence ID" value="MDE8564355.1"/>
    <property type="molecule type" value="Genomic_DNA"/>
</dbReference>
<evidence type="ECO:0000259" key="7">
    <source>
        <dbReference type="Pfam" id="PF08281"/>
    </source>
</evidence>
<keyword evidence="4" id="KW-0238">DNA-binding</keyword>
<dbReference type="GO" id="GO:0003677">
    <property type="term" value="F:DNA binding"/>
    <property type="evidence" value="ECO:0007669"/>
    <property type="project" value="UniProtKB-KW"/>
</dbReference>
<dbReference type="AlphaFoldDB" id="A0ABD5IYL6"/>
<reference evidence="8 10" key="1">
    <citation type="submission" date="2023-01" db="EMBL/GenBank/DDBJ databases">
        <title>Genome-based reclassification of Anoxybacillus geothermalis as a later heterotypic synonym of Anoxybacillus rupiensis.</title>
        <authorList>
            <person name="Inan Bektas K."/>
            <person name="Canakci S."/>
            <person name="Belduz A.A."/>
            <person name="Guler H.H."/>
        </authorList>
    </citation>
    <scope>NUCLEOTIDE SEQUENCE [LARGE SCALE GENOMIC DNA]</scope>
    <source>
        <strain evidence="8 10">DSM 17127</strain>
    </source>
</reference>
<dbReference type="Pfam" id="PF08281">
    <property type="entry name" value="Sigma70_r4_2"/>
    <property type="match status" value="1"/>
</dbReference>
<reference evidence="9 11" key="2">
    <citation type="submission" date="2023-03" db="EMBL/GenBank/DDBJ databases">
        <title>Bacillus Genome Sequencing.</title>
        <authorList>
            <person name="Dunlap C."/>
        </authorList>
    </citation>
    <scope>NUCLEOTIDE SEQUENCE [LARGE SCALE GENOMIC DNA]</scope>
    <source>
        <strain evidence="9 11">NRS-38</strain>
    </source>
</reference>
<evidence type="ECO:0000313" key="9">
    <source>
        <dbReference type="EMBL" id="MED5053463.1"/>
    </source>
</evidence>
<evidence type="ECO:0000313" key="11">
    <source>
        <dbReference type="Proteomes" id="UP001339962"/>
    </source>
</evidence>
<name>A0ABD5IYL6_9BACL</name>
<dbReference type="InterPro" id="IPR014284">
    <property type="entry name" value="RNA_pol_sigma-70_dom"/>
</dbReference>
<keyword evidence="5" id="KW-0804">Transcription</keyword>
<dbReference type="SUPFAM" id="SSF88946">
    <property type="entry name" value="Sigma2 domain of RNA polymerase sigma factors"/>
    <property type="match status" value="1"/>
</dbReference>
<organism evidence="9 11">
    <name type="scientific">Anoxybacteroides rupiense</name>
    <dbReference type="NCBI Taxonomy" id="311460"/>
    <lineage>
        <taxon>Bacteria</taxon>
        <taxon>Bacillati</taxon>
        <taxon>Bacillota</taxon>
        <taxon>Bacilli</taxon>
        <taxon>Bacillales</taxon>
        <taxon>Anoxybacillaceae</taxon>
        <taxon>Anoxybacteroides</taxon>
    </lineage>
</organism>
<evidence type="ECO:0000313" key="10">
    <source>
        <dbReference type="Proteomes" id="UP001213979"/>
    </source>
</evidence>
<evidence type="ECO:0000259" key="6">
    <source>
        <dbReference type="Pfam" id="PF04542"/>
    </source>
</evidence>
<dbReference type="GO" id="GO:0016987">
    <property type="term" value="F:sigma factor activity"/>
    <property type="evidence" value="ECO:0007669"/>
    <property type="project" value="UniProtKB-KW"/>
</dbReference>
<dbReference type="Pfam" id="PF04542">
    <property type="entry name" value="Sigma70_r2"/>
    <property type="match status" value="1"/>
</dbReference>
<accession>A0ABD5IYL6</accession>
<dbReference type="RefSeq" id="WP_080862856.1">
    <property type="nucleotide sequence ID" value="NZ_JACIDF010000001.1"/>
</dbReference>
<dbReference type="InterPro" id="IPR036388">
    <property type="entry name" value="WH-like_DNA-bd_sf"/>
</dbReference>
<keyword evidence="3" id="KW-0731">Sigma factor</keyword>
<keyword evidence="2" id="KW-0805">Transcription regulation</keyword>
<evidence type="ECO:0000256" key="1">
    <source>
        <dbReference type="ARBA" id="ARBA00010641"/>
    </source>
</evidence>
<evidence type="ECO:0000256" key="5">
    <source>
        <dbReference type="ARBA" id="ARBA00023163"/>
    </source>
</evidence>
<comment type="caution">
    <text evidence="9">The sequence shown here is derived from an EMBL/GenBank/DDBJ whole genome shotgun (WGS) entry which is preliminary data.</text>
</comment>
<evidence type="ECO:0000256" key="2">
    <source>
        <dbReference type="ARBA" id="ARBA00023015"/>
    </source>
</evidence>
<dbReference type="InterPro" id="IPR013325">
    <property type="entry name" value="RNA_pol_sigma_r2"/>
</dbReference>
<feature type="domain" description="RNA polymerase sigma-70 region 2" evidence="6">
    <location>
        <begin position="10"/>
        <end position="72"/>
    </location>
</feature>
<evidence type="ECO:0000256" key="3">
    <source>
        <dbReference type="ARBA" id="ARBA00023082"/>
    </source>
</evidence>
<gene>
    <name evidence="9" type="ORF">P9850_16850</name>
    <name evidence="8" type="ORF">PNH38_10750</name>
</gene>
<evidence type="ECO:0000313" key="8">
    <source>
        <dbReference type="EMBL" id="MDE8564355.1"/>
    </source>
</evidence>
<dbReference type="Proteomes" id="UP001339962">
    <property type="component" value="Unassembled WGS sequence"/>
</dbReference>
<dbReference type="PANTHER" id="PTHR43133:SF8">
    <property type="entry name" value="RNA POLYMERASE SIGMA FACTOR HI_1459-RELATED"/>
    <property type="match status" value="1"/>
</dbReference>
<dbReference type="Gene3D" id="1.10.1740.10">
    <property type="match status" value="1"/>
</dbReference>
<dbReference type="InterPro" id="IPR039425">
    <property type="entry name" value="RNA_pol_sigma-70-like"/>
</dbReference>
<dbReference type="InterPro" id="IPR007627">
    <property type="entry name" value="RNA_pol_sigma70_r2"/>
</dbReference>
<feature type="domain" description="RNA polymerase sigma factor 70 region 4 type 2" evidence="7">
    <location>
        <begin position="101"/>
        <end position="152"/>
    </location>
</feature>
<comment type="similarity">
    <text evidence="1">Belongs to the sigma-70 factor family. ECF subfamily.</text>
</comment>
<dbReference type="Gene3D" id="1.10.10.10">
    <property type="entry name" value="Winged helix-like DNA-binding domain superfamily/Winged helix DNA-binding domain"/>
    <property type="match status" value="1"/>
</dbReference>